<evidence type="ECO:0000313" key="3">
    <source>
        <dbReference type="EMBL" id="KIM24568.1"/>
    </source>
</evidence>
<feature type="domain" description="Helitron helicase-like" evidence="1">
    <location>
        <begin position="222"/>
        <end position="334"/>
    </location>
</feature>
<name>A0A0C2WDL9_SERVB</name>
<reference evidence="4" key="2">
    <citation type="submission" date="2015-01" db="EMBL/GenBank/DDBJ databases">
        <title>Evolutionary Origins and Diversification of the Mycorrhizal Mutualists.</title>
        <authorList>
            <consortium name="DOE Joint Genome Institute"/>
            <consortium name="Mycorrhizal Genomics Consortium"/>
            <person name="Kohler A."/>
            <person name="Kuo A."/>
            <person name="Nagy L.G."/>
            <person name="Floudas D."/>
            <person name="Copeland A."/>
            <person name="Barry K.W."/>
            <person name="Cichocki N."/>
            <person name="Veneault-Fourrey C."/>
            <person name="LaButti K."/>
            <person name="Lindquist E.A."/>
            <person name="Lipzen A."/>
            <person name="Lundell T."/>
            <person name="Morin E."/>
            <person name="Murat C."/>
            <person name="Riley R."/>
            <person name="Ohm R."/>
            <person name="Sun H."/>
            <person name="Tunlid A."/>
            <person name="Henrissat B."/>
            <person name="Grigoriev I.V."/>
            <person name="Hibbett D.S."/>
            <person name="Martin F."/>
        </authorList>
    </citation>
    <scope>NUCLEOTIDE SEQUENCE [LARGE SCALE GENOMIC DNA]</scope>
    <source>
        <strain evidence="4">MAFF 305830</strain>
    </source>
</reference>
<sequence length="334" mass="37507">MTSLPPSPDEVRDSLCVLFIGSTTTPLAENIKTLSPCLVRKSRVSKLITFLTSNNPHYAPSDTFSGLDEANLNALNTEAIDLDNDFTPAAIEIAQLDPSKAQGELDVTADYTNRNDAENDEGIAESTDLLIENVGYTDGDTSPQNFTLMKLKAMRHCLDGNAFLQSRSGSLALNDFDNPHLLSWLFPHLDPWGIGGFHEKRRSRPLSMEQQLKCLISRNDPSFARDPTFAFVYHNICLKKRATRESLWRVNRKQHVHVTEQILATPPDLIKQLEAKFERNPKYQPTNDAEKSVVQLLSQMQSMNNRLTGTNGYKKTMRNEGRSLIHRHGAPALF</sequence>
<protein>
    <submittedName>
        <fullName evidence="3">Uncharacterized protein</fullName>
    </submittedName>
</protein>
<dbReference type="AlphaFoldDB" id="A0A0C2WDL9"/>
<dbReference type="EMBL" id="KN824322">
    <property type="protein sequence ID" value="KIM24568.1"/>
    <property type="molecule type" value="Genomic_DNA"/>
</dbReference>
<dbReference type="OrthoDB" id="432234at2759"/>
<feature type="non-terminal residue" evidence="3">
    <location>
        <position position="334"/>
    </location>
</feature>
<dbReference type="HOGENOM" id="CLU_030626_1_0_1"/>
<dbReference type="Pfam" id="PF14214">
    <property type="entry name" value="Helitron_like_N"/>
    <property type="match status" value="1"/>
</dbReference>
<gene>
    <name evidence="3" type="ORF">M408DRAFT_75679</name>
</gene>
<feature type="domain" description="DUF6570" evidence="2">
    <location>
        <begin position="3"/>
        <end position="62"/>
    </location>
</feature>
<accession>A0A0C2WDL9</accession>
<dbReference type="InterPro" id="IPR046700">
    <property type="entry name" value="DUF6570"/>
</dbReference>
<dbReference type="InterPro" id="IPR025476">
    <property type="entry name" value="Helitron_helicase-like"/>
</dbReference>
<dbReference type="STRING" id="933852.A0A0C2WDL9"/>
<evidence type="ECO:0000313" key="4">
    <source>
        <dbReference type="Proteomes" id="UP000054097"/>
    </source>
</evidence>
<proteinExistence type="predicted"/>
<evidence type="ECO:0000259" key="1">
    <source>
        <dbReference type="Pfam" id="PF14214"/>
    </source>
</evidence>
<evidence type="ECO:0000259" key="2">
    <source>
        <dbReference type="Pfam" id="PF20209"/>
    </source>
</evidence>
<dbReference type="Pfam" id="PF20209">
    <property type="entry name" value="DUF6570"/>
    <property type="match status" value="1"/>
</dbReference>
<dbReference type="Proteomes" id="UP000054097">
    <property type="component" value="Unassembled WGS sequence"/>
</dbReference>
<keyword evidence="4" id="KW-1185">Reference proteome</keyword>
<organism evidence="3 4">
    <name type="scientific">Serendipita vermifera MAFF 305830</name>
    <dbReference type="NCBI Taxonomy" id="933852"/>
    <lineage>
        <taxon>Eukaryota</taxon>
        <taxon>Fungi</taxon>
        <taxon>Dikarya</taxon>
        <taxon>Basidiomycota</taxon>
        <taxon>Agaricomycotina</taxon>
        <taxon>Agaricomycetes</taxon>
        <taxon>Sebacinales</taxon>
        <taxon>Serendipitaceae</taxon>
        <taxon>Serendipita</taxon>
    </lineage>
</organism>
<reference evidence="3 4" key="1">
    <citation type="submission" date="2014-04" db="EMBL/GenBank/DDBJ databases">
        <authorList>
            <consortium name="DOE Joint Genome Institute"/>
            <person name="Kuo A."/>
            <person name="Zuccaro A."/>
            <person name="Kohler A."/>
            <person name="Nagy L.G."/>
            <person name="Floudas D."/>
            <person name="Copeland A."/>
            <person name="Barry K.W."/>
            <person name="Cichocki N."/>
            <person name="Veneault-Fourrey C."/>
            <person name="LaButti K."/>
            <person name="Lindquist E.A."/>
            <person name="Lipzen A."/>
            <person name="Lundell T."/>
            <person name="Morin E."/>
            <person name="Murat C."/>
            <person name="Sun H."/>
            <person name="Tunlid A."/>
            <person name="Henrissat B."/>
            <person name="Grigoriev I.V."/>
            <person name="Hibbett D.S."/>
            <person name="Martin F."/>
            <person name="Nordberg H.P."/>
            <person name="Cantor M.N."/>
            <person name="Hua S.X."/>
        </authorList>
    </citation>
    <scope>NUCLEOTIDE SEQUENCE [LARGE SCALE GENOMIC DNA]</scope>
    <source>
        <strain evidence="3 4">MAFF 305830</strain>
    </source>
</reference>